<dbReference type="KEGG" id="pbz:GN234_11090"/>
<sequence length="218" mass="24073">MDRLLTGLDPEGEPAPTSGVSSRFASEDVFFESLRMVHVAMTSALAKTRRLLKPNLDACAEAEALFLHAAGVQRGLAQTQRTEAYSDLRLAIQSLTTLPDHLPVEWDNVRRCVVLYPKYVINLHQRVQAGTGFYGTGPLPNTVVNGQLPKGLGKQRTMQIYARVQPFNGPADNTLTVFVTPDSPMNAFGRKHSVESWGLITHYPQYHEEGNVRITGSN</sequence>
<keyword evidence="3" id="KW-1185">Reference proteome</keyword>
<evidence type="ECO:0000313" key="2">
    <source>
        <dbReference type="EMBL" id="QKS82459.1"/>
    </source>
</evidence>
<feature type="region of interest" description="Disordered" evidence="1">
    <location>
        <begin position="1"/>
        <end position="21"/>
    </location>
</feature>
<dbReference type="RefSeq" id="WP_176688481.1">
    <property type="nucleotide sequence ID" value="NZ_CP048810.1"/>
</dbReference>
<gene>
    <name evidence="2" type="ORF">GN234_11090</name>
</gene>
<evidence type="ECO:0000256" key="1">
    <source>
        <dbReference type="SAM" id="MobiDB-lite"/>
    </source>
</evidence>
<evidence type="ECO:0000313" key="3">
    <source>
        <dbReference type="Proteomes" id="UP000509545"/>
    </source>
</evidence>
<accession>A0A6N1CB62</accession>
<proteinExistence type="predicted"/>
<protein>
    <submittedName>
        <fullName evidence="2">Uncharacterized protein</fullName>
    </submittedName>
</protein>
<reference evidence="2 3" key="1">
    <citation type="submission" date="2020-02" db="EMBL/GenBank/DDBJ databases">
        <authorList>
            <person name="Liang J."/>
        </authorList>
    </citation>
    <scope>NUCLEOTIDE SEQUENCE [LARGE SCALE GENOMIC DNA]</scope>
    <source>
        <strain evidence="2 3">L22-9</strain>
    </source>
</reference>
<dbReference type="AlphaFoldDB" id="A0A6N1CB62"/>
<name>A0A6N1CB62_9PSED</name>
<organism evidence="2 3">
    <name type="scientific">Pseudomonas bijieensis</name>
    <dbReference type="NCBI Taxonomy" id="2681983"/>
    <lineage>
        <taxon>Bacteria</taxon>
        <taxon>Pseudomonadati</taxon>
        <taxon>Pseudomonadota</taxon>
        <taxon>Gammaproteobacteria</taxon>
        <taxon>Pseudomonadales</taxon>
        <taxon>Pseudomonadaceae</taxon>
        <taxon>Pseudomonas</taxon>
    </lineage>
</organism>
<dbReference type="Proteomes" id="UP000509545">
    <property type="component" value="Chromosome"/>
</dbReference>
<dbReference type="EMBL" id="CP048810">
    <property type="protein sequence ID" value="QKS82459.1"/>
    <property type="molecule type" value="Genomic_DNA"/>
</dbReference>